<dbReference type="Proteomes" id="UP000019184">
    <property type="component" value="Unassembled WGS sequence"/>
</dbReference>
<evidence type="ECO:0000313" key="2">
    <source>
        <dbReference type="Proteomes" id="UP000019184"/>
    </source>
</evidence>
<evidence type="ECO:0000313" key="1">
    <source>
        <dbReference type="EMBL" id="CDH45837.1"/>
    </source>
</evidence>
<organism evidence="1 2">
    <name type="scientific">Candidatus Contendobacter odensis Run_B_J11</name>
    <dbReference type="NCBI Taxonomy" id="1400861"/>
    <lineage>
        <taxon>Bacteria</taxon>
        <taxon>Pseudomonadati</taxon>
        <taxon>Pseudomonadota</taxon>
        <taxon>Gammaproteobacteria</taxon>
        <taxon>Candidatus Competibacteraceae</taxon>
        <taxon>Candidatus Contendibacter</taxon>
    </lineage>
</organism>
<proteinExistence type="predicted"/>
<dbReference type="RefSeq" id="WP_034433975.1">
    <property type="nucleotide sequence ID" value="NZ_CBTK010000214.1"/>
</dbReference>
<sequence>MSKYRYNYAVIDPAYPEDQPQFWSLAGISLGDAEKINWTFDFAPDADATTELLLSNLNRSGKKITLAIPIMGIPSTEPKWQVGTFYDQLLIEVGSDADYSVKRKLAFYHVRVLKVKQTGDRGFHLGPSAEKEMPGPVKVILCQVGHGGYVFVYRKTGK</sequence>
<gene>
    <name evidence="1" type="ORF">BN874_2910003</name>
</gene>
<dbReference type="AlphaFoldDB" id="A0A7U7GCX4"/>
<keyword evidence="2" id="KW-1185">Reference proteome</keyword>
<dbReference type="EMBL" id="CBTK010000214">
    <property type="protein sequence ID" value="CDH45837.1"/>
    <property type="molecule type" value="Genomic_DNA"/>
</dbReference>
<comment type="caution">
    <text evidence="1">The sequence shown here is derived from an EMBL/GenBank/DDBJ whole genome shotgun (WGS) entry which is preliminary data.</text>
</comment>
<accession>A0A7U7GCX4</accession>
<name>A0A7U7GCX4_9GAMM</name>
<reference evidence="1 2" key="1">
    <citation type="journal article" date="2014" name="ISME J.">
        <title>Candidatus Competibacter-lineage genomes retrieved from metagenomes reveal functional metabolic diversity.</title>
        <authorList>
            <person name="McIlroy S.J."/>
            <person name="Albertsen M."/>
            <person name="Andresen E.K."/>
            <person name="Saunders A.M."/>
            <person name="Kristiansen R."/>
            <person name="Stokholm-Bjerregaard M."/>
            <person name="Nielsen K.L."/>
            <person name="Nielsen P.H."/>
        </authorList>
    </citation>
    <scope>NUCLEOTIDE SEQUENCE [LARGE SCALE GENOMIC DNA]</scope>
    <source>
        <strain evidence="1 2">Run_B_J11</strain>
    </source>
</reference>
<protein>
    <submittedName>
        <fullName evidence="1">Uncharacterized protein</fullName>
    </submittedName>
</protein>